<protein>
    <submittedName>
        <fullName evidence="1">Dnd system-associated protein 4</fullName>
    </submittedName>
</protein>
<dbReference type="NCBIfam" id="TIGR04062">
    <property type="entry name" value="dnd_assoc_4"/>
    <property type="match status" value="1"/>
</dbReference>
<dbReference type="EMBL" id="MRCA01000012">
    <property type="protein sequence ID" value="OKH12208.1"/>
    <property type="molecule type" value="Genomic_DNA"/>
</dbReference>
<reference evidence="1 2" key="1">
    <citation type="submission" date="2016-11" db="EMBL/GenBank/DDBJ databases">
        <title>Draft Genome Sequences of Nine Cyanobacterial Strains from Diverse Habitats.</title>
        <authorList>
            <person name="Zhu T."/>
            <person name="Hou S."/>
            <person name="Lu X."/>
            <person name="Hess W.R."/>
        </authorList>
    </citation>
    <scope>NUCLEOTIDE SEQUENCE [LARGE SCALE GENOMIC DNA]</scope>
    <source>
        <strain evidence="1 2">NIES-592</strain>
    </source>
</reference>
<sequence length="159" mass="17931">MAETGRIRVAKDKAELVKALTSADGGTGPFQTFADVVVFAAALGAKHKKRVPLGEISKREPSPIPQEQFIVRGYDTVINLIAIVETQDIKVLSFHDEKNNEKRNLLFEEYANGGLEILQAELRGAVDYSERLLLLLMIEKDNYEETKEEFDLSKFLNYQ</sequence>
<dbReference type="AlphaFoldDB" id="A0A1U7GVL9"/>
<dbReference type="InterPro" id="IPR023983">
    <property type="entry name" value="DNA_S_mod_dnd_assoc_4"/>
</dbReference>
<comment type="caution">
    <text evidence="1">The sequence shown here is derived from an EMBL/GenBank/DDBJ whole genome shotgun (WGS) entry which is preliminary data.</text>
</comment>
<dbReference type="OrthoDB" id="3687123at2"/>
<gene>
    <name evidence="1" type="ORF">NIES592_18520</name>
</gene>
<proteinExistence type="predicted"/>
<name>A0A1U7GVL9_9CYAN</name>
<accession>A0A1U7GVL9</accession>
<keyword evidence="2" id="KW-1185">Reference proteome</keyword>
<evidence type="ECO:0000313" key="2">
    <source>
        <dbReference type="Proteomes" id="UP000186391"/>
    </source>
</evidence>
<dbReference type="RefSeq" id="WP_016868056.1">
    <property type="nucleotide sequence ID" value="NZ_MRCA01000012.1"/>
</dbReference>
<dbReference type="Proteomes" id="UP000186391">
    <property type="component" value="Unassembled WGS sequence"/>
</dbReference>
<organism evidence="1 2">
    <name type="scientific">Fischerella major NIES-592</name>
    <dbReference type="NCBI Taxonomy" id="210994"/>
    <lineage>
        <taxon>Bacteria</taxon>
        <taxon>Bacillati</taxon>
        <taxon>Cyanobacteriota</taxon>
        <taxon>Cyanophyceae</taxon>
        <taxon>Nostocales</taxon>
        <taxon>Hapalosiphonaceae</taxon>
        <taxon>Fischerella</taxon>
    </lineage>
</organism>
<evidence type="ECO:0000313" key="1">
    <source>
        <dbReference type="EMBL" id="OKH12208.1"/>
    </source>
</evidence>